<feature type="domain" description="Glycosyl transferase family 51" evidence="4">
    <location>
        <begin position="57"/>
        <end position="206"/>
    </location>
</feature>
<dbReference type="OrthoDB" id="9766909at2"/>
<dbReference type="EMBL" id="RQEP01000005">
    <property type="protein sequence ID" value="TGK06924.1"/>
    <property type="molecule type" value="Genomic_DNA"/>
</dbReference>
<dbReference type="Pfam" id="PF00912">
    <property type="entry name" value="Transgly"/>
    <property type="match status" value="1"/>
</dbReference>
<comment type="caution">
    <text evidence="5">The sequence shown here is derived from an EMBL/GenBank/DDBJ whole genome shotgun (WGS) entry which is preliminary data.</text>
</comment>
<dbReference type="InterPro" id="IPR036950">
    <property type="entry name" value="PBP_transglycosylase"/>
</dbReference>
<dbReference type="InterPro" id="IPR050396">
    <property type="entry name" value="Glycosyltr_51/Transpeptidase"/>
</dbReference>
<keyword evidence="3" id="KW-0472">Membrane</keyword>
<evidence type="ECO:0000313" key="5">
    <source>
        <dbReference type="EMBL" id="TGK06924.1"/>
    </source>
</evidence>
<dbReference type="GO" id="GO:0008955">
    <property type="term" value="F:peptidoglycan glycosyltransferase activity"/>
    <property type="evidence" value="ECO:0007669"/>
    <property type="project" value="TreeGrafter"/>
</dbReference>
<dbReference type="InterPro" id="IPR023346">
    <property type="entry name" value="Lysozyme-like_dom_sf"/>
</dbReference>
<evidence type="ECO:0000259" key="4">
    <source>
        <dbReference type="Pfam" id="PF00912"/>
    </source>
</evidence>
<evidence type="ECO:0000256" key="3">
    <source>
        <dbReference type="SAM" id="Phobius"/>
    </source>
</evidence>
<keyword evidence="2" id="KW-0808">Transferase</keyword>
<accession>A0A4R9G607</accession>
<dbReference type="Proteomes" id="UP000297453">
    <property type="component" value="Unassembled WGS sequence"/>
</dbReference>
<keyword evidence="3" id="KW-1133">Transmembrane helix</keyword>
<evidence type="ECO:0000256" key="2">
    <source>
        <dbReference type="ARBA" id="ARBA00022679"/>
    </source>
</evidence>
<dbReference type="AlphaFoldDB" id="A0A4R9G607"/>
<dbReference type="SUPFAM" id="SSF53955">
    <property type="entry name" value="Lysozyme-like"/>
    <property type="match status" value="1"/>
</dbReference>
<gene>
    <name evidence="5" type="ORF">EHO59_02035</name>
</gene>
<name>A0A4R9G607_9LEPT</name>
<dbReference type="PANTHER" id="PTHR32282:SF33">
    <property type="entry name" value="PEPTIDOGLYCAN GLYCOSYLTRANSFERASE"/>
    <property type="match status" value="1"/>
</dbReference>
<feature type="transmembrane region" description="Helical" evidence="3">
    <location>
        <begin position="12"/>
        <end position="30"/>
    </location>
</feature>
<keyword evidence="6" id="KW-1185">Reference proteome</keyword>
<reference evidence="5" key="1">
    <citation type="journal article" date="2019" name="PLoS Negl. Trop. Dis.">
        <title>Revisiting the worldwide diversity of Leptospira species in the environment.</title>
        <authorList>
            <person name="Vincent A.T."/>
            <person name="Schiettekatte O."/>
            <person name="Bourhy P."/>
            <person name="Veyrier F.J."/>
            <person name="Picardeau M."/>
        </authorList>
    </citation>
    <scope>NUCLEOTIDE SEQUENCE [LARGE SCALE GENOMIC DNA]</scope>
    <source>
        <strain evidence="5">SSS9</strain>
    </source>
</reference>
<dbReference type="RefSeq" id="WP_135584257.1">
    <property type="nucleotide sequence ID" value="NZ_RQEP01000005.1"/>
</dbReference>
<evidence type="ECO:0000256" key="1">
    <source>
        <dbReference type="ARBA" id="ARBA00004752"/>
    </source>
</evidence>
<evidence type="ECO:0000313" key="6">
    <source>
        <dbReference type="Proteomes" id="UP000297453"/>
    </source>
</evidence>
<proteinExistence type="predicted"/>
<comment type="pathway">
    <text evidence="1">Cell wall biogenesis; peptidoglycan biosynthesis.</text>
</comment>
<dbReference type="PANTHER" id="PTHR32282">
    <property type="entry name" value="BINDING PROTEIN TRANSPEPTIDASE, PUTATIVE-RELATED"/>
    <property type="match status" value="1"/>
</dbReference>
<dbReference type="InterPro" id="IPR001264">
    <property type="entry name" value="Glyco_trans_51"/>
</dbReference>
<organism evidence="5 6">
    <name type="scientific">Leptospira semungkisensis</name>
    <dbReference type="NCBI Taxonomy" id="2484985"/>
    <lineage>
        <taxon>Bacteria</taxon>
        <taxon>Pseudomonadati</taxon>
        <taxon>Spirochaetota</taxon>
        <taxon>Spirochaetia</taxon>
        <taxon>Leptospirales</taxon>
        <taxon>Leptospiraceae</taxon>
        <taxon>Leptospira</taxon>
    </lineage>
</organism>
<keyword evidence="3" id="KW-0812">Transmembrane</keyword>
<sequence>MKETDHYFHKWISAGIRSVLVLCFLLLVYYQTFPEKRILFQENKLVYLPENLESVPLERDWVRLDELPAGSLEYLVEVEDSRFYRHRGYSLADIQSAIGQTVLLFRKLRGASTIDQQLARTLFLSRDKTLTRKLKEIRIAQSLDEELGKKGVLEYYVNLVYWGRGLNGIFKSSNYYFGKPPGNLELREFKALVQILKKPDAYSRNEVRSLAGQY</sequence>
<dbReference type="Gene3D" id="1.10.3810.10">
    <property type="entry name" value="Biosynthetic peptidoglycan transglycosylase-like"/>
    <property type="match status" value="1"/>
</dbReference>
<protein>
    <submittedName>
        <fullName evidence="5">Penicillin-binding protein</fullName>
    </submittedName>
</protein>